<organism evidence="1 2">
    <name type="scientific">Diphasiastrum complanatum</name>
    <name type="common">Issler's clubmoss</name>
    <name type="synonym">Lycopodium complanatum</name>
    <dbReference type="NCBI Taxonomy" id="34168"/>
    <lineage>
        <taxon>Eukaryota</taxon>
        <taxon>Viridiplantae</taxon>
        <taxon>Streptophyta</taxon>
        <taxon>Embryophyta</taxon>
        <taxon>Tracheophyta</taxon>
        <taxon>Lycopodiopsida</taxon>
        <taxon>Lycopodiales</taxon>
        <taxon>Lycopodiaceae</taxon>
        <taxon>Lycopodioideae</taxon>
        <taxon>Diphasiastrum</taxon>
    </lineage>
</organism>
<dbReference type="Proteomes" id="UP001162992">
    <property type="component" value="Chromosome 13"/>
</dbReference>
<keyword evidence="2" id="KW-1185">Reference proteome</keyword>
<gene>
    <name evidence="1" type="ORF">O6H91_13G005400</name>
</gene>
<evidence type="ECO:0000313" key="1">
    <source>
        <dbReference type="EMBL" id="KAJ7532481.1"/>
    </source>
</evidence>
<sequence>MEPAGASELLSANSQPRVTEVLLEFRAGKMMLQGAHVHADPRKGLLRVVKGDEGLIHFQWVDRGLNMVEDDQIVFPDEAVFEKVQQSTGRVYILKFIHDDRRFFFWMQEPELERDDQLCKDVNLHLNLPLEMDDDDVAEVSTELPVSRISDIPTTVEQSERNINMEMPASSSDLMVGDANKTVQLADLQRILTNLGQVYNSGGPSQSLLDTGPSFSEILRPDVVLPLLRNCQLEERLAPFLPEGVQTVEAIAELMQSPQFHQQLELFTHVLRTGQIDLSQFEIDPSTCDLTVASFLEAIEDQVTRRLESNSRKTESEDEEERLSREPEKKDKDGMDESL</sequence>
<protein>
    <submittedName>
        <fullName evidence="1">Uncharacterized protein</fullName>
    </submittedName>
</protein>
<reference evidence="2" key="1">
    <citation type="journal article" date="2024" name="Proc. Natl. Acad. Sci. U.S.A.">
        <title>Extraordinary preservation of gene collinearity over three hundred million years revealed in homosporous lycophytes.</title>
        <authorList>
            <person name="Li C."/>
            <person name="Wickell D."/>
            <person name="Kuo L.Y."/>
            <person name="Chen X."/>
            <person name="Nie B."/>
            <person name="Liao X."/>
            <person name="Peng D."/>
            <person name="Ji J."/>
            <person name="Jenkins J."/>
            <person name="Williams M."/>
            <person name="Shu S."/>
            <person name="Plott C."/>
            <person name="Barry K."/>
            <person name="Rajasekar S."/>
            <person name="Grimwood J."/>
            <person name="Han X."/>
            <person name="Sun S."/>
            <person name="Hou Z."/>
            <person name="He W."/>
            <person name="Dai G."/>
            <person name="Sun C."/>
            <person name="Schmutz J."/>
            <person name="Leebens-Mack J.H."/>
            <person name="Li F.W."/>
            <person name="Wang L."/>
        </authorList>
    </citation>
    <scope>NUCLEOTIDE SEQUENCE [LARGE SCALE GENOMIC DNA]</scope>
    <source>
        <strain evidence="2">cv. PW_Plant_1</strain>
    </source>
</reference>
<proteinExistence type="predicted"/>
<accession>A0ACC2BRU3</accession>
<evidence type="ECO:0000313" key="2">
    <source>
        <dbReference type="Proteomes" id="UP001162992"/>
    </source>
</evidence>
<name>A0ACC2BRU3_DIPCM</name>
<dbReference type="EMBL" id="CM055104">
    <property type="protein sequence ID" value="KAJ7532481.1"/>
    <property type="molecule type" value="Genomic_DNA"/>
</dbReference>
<comment type="caution">
    <text evidence="1">The sequence shown here is derived from an EMBL/GenBank/DDBJ whole genome shotgun (WGS) entry which is preliminary data.</text>
</comment>